<dbReference type="SUPFAM" id="SSF51445">
    <property type="entry name" value="(Trans)glycosidases"/>
    <property type="match status" value="1"/>
</dbReference>
<reference evidence="3 4" key="1">
    <citation type="submission" date="2019-03" db="EMBL/GenBank/DDBJ databases">
        <title>Draft genome sequences of novel Actinobacteria.</title>
        <authorList>
            <person name="Sahin N."/>
            <person name="Ay H."/>
            <person name="Saygin H."/>
        </authorList>
    </citation>
    <scope>NUCLEOTIDE SEQUENCE [LARGE SCALE GENOMIC DNA]</scope>
    <source>
        <strain evidence="3 4">DSM 45941</strain>
    </source>
</reference>
<dbReference type="GO" id="GO:0045493">
    <property type="term" value="P:xylan catabolic process"/>
    <property type="evidence" value="ECO:0007669"/>
    <property type="project" value="InterPro"/>
</dbReference>
<accession>A0A4V2YWE8</accession>
<feature type="transmembrane region" description="Helical" evidence="1">
    <location>
        <begin position="703"/>
        <end position="722"/>
    </location>
</feature>
<feature type="domain" description="Glycosyl hydrolase family 67 C-terminal" evidence="2">
    <location>
        <begin position="419"/>
        <end position="469"/>
    </location>
</feature>
<dbReference type="Proteomes" id="UP000295578">
    <property type="component" value="Unassembled WGS sequence"/>
</dbReference>
<protein>
    <recommendedName>
        <fullName evidence="2">Glycosyl hydrolase family 67 C-terminal domain-containing protein</fullName>
    </recommendedName>
</protein>
<dbReference type="EMBL" id="SMKY01000039">
    <property type="protein sequence ID" value="TDD85097.1"/>
    <property type="molecule type" value="Genomic_DNA"/>
</dbReference>
<dbReference type="InterPro" id="IPR017853">
    <property type="entry name" value="GH"/>
</dbReference>
<dbReference type="InterPro" id="IPR011099">
    <property type="entry name" value="Glyco_hydro_67_C"/>
</dbReference>
<feature type="transmembrane region" description="Helical" evidence="1">
    <location>
        <begin position="728"/>
        <end position="745"/>
    </location>
</feature>
<feature type="transmembrane region" description="Helical" evidence="1">
    <location>
        <begin position="641"/>
        <end position="659"/>
    </location>
</feature>
<sequence>GRTLRVRKVGALAGKGEQAFRLRKRGDGLLLEAATSGGAANGLYAVADRIRSGAEVLPDGQDGRVVAPALPLRLTDHGSVGLTADKAAFAAGDDYGLNTDVVGPALVPRAPWVDAAKAKAIGEQLRQFVDRALADGYNGVVLPGFLEYVTFSGVGDGHAVYREGDPHVARALAMRRAFGPSWKYAHEMGMKVYFQTDMLALSPPLKKYLGDLDTSSSRLWSVYRAGLHELFMTMPYVDGLVVRIGEGGEDYKLAGWDYHSEIKVTTVEQVRAMLTAFLRQADADDRDIVFRTWSVGVGAVGDMHTNPASYHKVLDGIDSEHLIVSTKYTLGDFYSHLPLNTTLLTGRQKRIVEFQSRREFEGFGALPNDLGVLHQQALQTFLAKNPNIVGLWNWTQDGGPLRAGPMTLYLRTGFWQMWDVNVYLTARLAWDPSLDVAAATNDWIRQAFSDDPATVSAIAQVMALSRSAVGKGLYIGPYADTRVKALGLEPPPMMWIFEWDIVTGDSAALDTIYRVARPRLDEAIAEGEDAVMLARRMQTLVNGTSPSSWRDPALRQRFADTLAYQVDLFSTLAAYRTMVLRHAQWLDTGSSTARASWRAAEKRFRAAAAAHEAKYGNNTALPAYNFTAAEIGMQRADRDEAMAWLARVLLALLLIGFALGGSFGQRLLRGAPGSAALRGLWLGMTRPWRVTAVEPNGRTDRMLVWFLPGAMLVASRAVFTWFAAPAHLVVVLGAWLIFAVTLRWLTRGRDRFALSAAIGGVALMRTVILLVALAGRGPGRYWYDFWTEPGLRSFYITVAFAAFCWTFVVAGFVLRNSYGLTRRAASGSTLIGAGVPPAMIGGLIAAIGLERALTVWNDQMALLPWGLSRILGITTYLGIPSAIPVIAAGTGLALAVAGALLAGRPGKRALSPHRAAFSGEE</sequence>
<dbReference type="GO" id="GO:0046559">
    <property type="term" value="F:alpha-glucuronidase activity"/>
    <property type="evidence" value="ECO:0007669"/>
    <property type="project" value="InterPro"/>
</dbReference>
<keyword evidence="4" id="KW-1185">Reference proteome</keyword>
<name>A0A4V2YWE8_9ACTN</name>
<evidence type="ECO:0000259" key="2">
    <source>
        <dbReference type="Pfam" id="PF07477"/>
    </source>
</evidence>
<feature type="transmembrane region" description="Helical" evidence="1">
    <location>
        <begin position="826"/>
        <end position="849"/>
    </location>
</feature>
<proteinExistence type="predicted"/>
<dbReference type="Pfam" id="PF07477">
    <property type="entry name" value="Glyco_hydro_67C"/>
    <property type="match status" value="1"/>
</dbReference>
<feature type="non-terminal residue" evidence="3">
    <location>
        <position position="1"/>
    </location>
</feature>
<feature type="transmembrane region" description="Helical" evidence="1">
    <location>
        <begin position="752"/>
        <end position="774"/>
    </location>
</feature>
<keyword evidence="1" id="KW-0472">Membrane</keyword>
<keyword evidence="1" id="KW-0812">Transmembrane</keyword>
<dbReference type="GO" id="GO:0005576">
    <property type="term" value="C:extracellular region"/>
    <property type="evidence" value="ECO:0007669"/>
    <property type="project" value="InterPro"/>
</dbReference>
<evidence type="ECO:0000256" key="1">
    <source>
        <dbReference type="SAM" id="Phobius"/>
    </source>
</evidence>
<dbReference type="OrthoDB" id="339499at2"/>
<feature type="transmembrane region" description="Helical" evidence="1">
    <location>
        <begin position="794"/>
        <end position="814"/>
    </location>
</feature>
<feature type="transmembrane region" description="Helical" evidence="1">
    <location>
        <begin position="869"/>
        <end position="902"/>
    </location>
</feature>
<gene>
    <name evidence="3" type="ORF">E1293_11655</name>
</gene>
<dbReference type="AlphaFoldDB" id="A0A4V2YWE8"/>
<keyword evidence="1" id="KW-1133">Transmembrane helix</keyword>
<evidence type="ECO:0000313" key="3">
    <source>
        <dbReference type="EMBL" id="TDD85097.1"/>
    </source>
</evidence>
<evidence type="ECO:0000313" key="4">
    <source>
        <dbReference type="Proteomes" id="UP000295578"/>
    </source>
</evidence>
<organism evidence="3 4">
    <name type="scientific">Actinomadura darangshiensis</name>
    <dbReference type="NCBI Taxonomy" id="705336"/>
    <lineage>
        <taxon>Bacteria</taxon>
        <taxon>Bacillati</taxon>
        <taxon>Actinomycetota</taxon>
        <taxon>Actinomycetes</taxon>
        <taxon>Streptosporangiales</taxon>
        <taxon>Thermomonosporaceae</taxon>
        <taxon>Actinomadura</taxon>
    </lineage>
</organism>
<comment type="caution">
    <text evidence="3">The sequence shown here is derived from an EMBL/GenBank/DDBJ whole genome shotgun (WGS) entry which is preliminary data.</text>
</comment>